<dbReference type="InterPro" id="IPR011989">
    <property type="entry name" value="ARM-like"/>
</dbReference>
<dbReference type="PANTHER" id="PTHR12848">
    <property type="entry name" value="REGULATORY-ASSOCIATED PROTEIN OF MTOR"/>
    <property type="match status" value="1"/>
</dbReference>
<dbReference type="InterPro" id="IPR004083">
    <property type="entry name" value="Raptor"/>
</dbReference>
<dbReference type="InterPro" id="IPR016024">
    <property type="entry name" value="ARM-type_fold"/>
</dbReference>
<dbReference type="Pfam" id="PF02985">
    <property type="entry name" value="HEAT"/>
    <property type="match status" value="1"/>
</dbReference>
<feature type="region of interest" description="Disordered" evidence="2">
    <location>
        <begin position="146"/>
        <end position="173"/>
    </location>
</feature>
<dbReference type="GO" id="GO:0038202">
    <property type="term" value="P:TORC1 signaling"/>
    <property type="evidence" value="ECO:0007669"/>
    <property type="project" value="TreeGrafter"/>
</dbReference>
<feature type="compositionally biased region" description="Low complexity" evidence="2">
    <location>
        <begin position="332"/>
        <end position="349"/>
    </location>
</feature>
<reference evidence="3 4" key="1">
    <citation type="submission" date="2022-11" db="EMBL/GenBank/DDBJ databases">
        <title>Whole genome sequence of Eschrichtius robustus ER-17-0199.</title>
        <authorList>
            <person name="Bruniche-Olsen A."/>
            <person name="Black A.N."/>
            <person name="Fields C.J."/>
            <person name="Walden K."/>
            <person name="Dewoody J.A."/>
        </authorList>
    </citation>
    <scope>NUCLEOTIDE SEQUENCE [LARGE SCALE GENOMIC DNA]</scope>
    <source>
        <strain evidence="3">ER-17-0199</strain>
        <tissue evidence="3">Blubber</tissue>
    </source>
</reference>
<feature type="region of interest" description="Disordered" evidence="2">
    <location>
        <begin position="272"/>
        <end position="293"/>
    </location>
</feature>
<dbReference type="PANTHER" id="PTHR12848:SF16">
    <property type="entry name" value="REGULATORY-ASSOCIATED PROTEIN OF MTOR"/>
    <property type="match status" value="1"/>
</dbReference>
<dbReference type="GO" id="GO:0030674">
    <property type="term" value="F:protein-macromolecule adaptor activity"/>
    <property type="evidence" value="ECO:0007669"/>
    <property type="project" value="TreeGrafter"/>
</dbReference>
<evidence type="ECO:0000256" key="2">
    <source>
        <dbReference type="SAM" id="MobiDB-lite"/>
    </source>
</evidence>
<keyword evidence="1" id="KW-0677">Repeat</keyword>
<dbReference type="GO" id="GO:0071230">
    <property type="term" value="P:cellular response to amino acid stimulus"/>
    <property type="evidence" value="ECO:0007669"/>
    <property type="project" value="TreeGrafter"/>
</dbReference>
<dbReference type="GO" id="GO:0009267">
    <property type="term" value="P:cellular response to starvation"/>
    <property type="evidence" value="ECO:0007669"/>
    <property type="project" value="TreeGrafter"/>
</dbReference>
<dbReference type="InterPro" id="IPR000357">
    <property type="entry name" value="HEAT"/>
</dbReference>
<feature type="region of interest" description="Disordered" evidence="2">
    <location>
        <begin position="377"/>
        <end position="410"/>
    </location>
</feature>
<feature type="compositionally biased region" description="Basic and acidic residues" evidence="2">
    <location>
        <begin position="146"/>
        <end position="157"/>
    </location>
</feature>
<keyword evidence="4" id="KW-1185">Reference proteome</keyword>
<feature type="region of interest" description="Disordered" evidence="2">
    <location>
        <begin position="324"/>
        <end position="349"/>
    </location>
</feature>
<name>A0AB34HJL8_ESCRO</name>
<dbReference type="Proteomes" id="UP001159641">
    <property type="component" value="Unassembled WGS sequence"/>
</dbReference>
<protein>
    <submittedName>
        <fullName evidence="3">Uncharacterized protein</fullName>
    </submittedName>
</protein>
<sequence length="410" mass="44600">MFLLCLSPQSCQADLVKDNGHKYFLSVLADPYMPAEHRTMTAFILAVIVNSYNTGQEACLQGNLIAICLEQLNDPHPLLRQWVAICLGRIWQNFDSARWCGVRDSAHEKLCSLLSDPIPEPVTWPPGGAATYLSFPCSCSSTRVELGREDRGRDRAASGRLQGPRLEPNSRPRGDCPLSHLQVRCAAVFALGTFVGNSAERTDHSTTIDHNVAMMLAQLINDGSPVVRKCRCPFSSRQELVVALSHLVVQYESNFCTVALQFMEEEKNYPLPSPATTEGGSLTPVRDSPCTPRLRSVSSYGNIRAVTTARSLNKSLQNLSLTEESGGSVAFSPGNLSTSSSASSTLGSPENEEYILSFETIDKMRRVSSYSSLNSLIGESPHSTSPPVPSAPMGSRPSGQCWDTLSGRVK</sequence>
<gene>
    <name evidence="3" type="ORF">J1605_003744</name>
</gene>
<dbReference type="AlphaFoldDB" id="A0AB34HJL8"/>
<comment type="caution">
    <text evidence="3">The sequence shown here is derived from an EMBL/GenBank/DDBJ whole genome shotgun (WGS) entry which is preliminary data.</text>
</comment>
<dbReference type="GO" id="GO:0031931">
    <property type="term" value="C:TORC1 complex"/>
    <property type="evidence" value="ECO:0007669"/>
    <property type="project" value="InterPro"/>
</dbReference>
<dbReference type="GO" id="GO:0005737">
    <property type="term" value="C:cytoplasm"/>
    <property type="evidence" value="ECO:0007669"/>
    <property type="project" value="TreeGrafter"/>
</dbReference>
<dbReference type="GO" id="GO:0010506">
    <property type="term" value="P:regulation of autophagy"/>
    <property type="evidence" value="ECO:0007669"/>
    <property type="project" value="TreeGrafter"/>
</dbReference>
<accession>A0AB34HJL8</accession>
<dbReference type="GO" id="GO:0030307">
    <property type="term" value="P:positive regulation of cell growth"/>
    <property type="evidence" value="ECO:0007669"/>
    <property type="project" value="TreeGrafter"/>
</dbReference>
<organism evidence="3 4">
    <name type="scientific">Eschrichtius robustus</name>
    <name type="common">California gray whale</name>
    <name type="synonym">Eschrichtius gibbosus</name>
    <dbReference type="NCBI Taxonomy" id="9764"/>
    <lineage>
        <taxon>Eukaryota</taxon>
        <taxon>Metazoa</taxon>
        <taxon>Chordata</taxon>
        <taxon>Craniata</taxon>
        <taxon>Vertebrata</taxon>
        <taxon>Euteleostomi</taxon>
        <taxon>Mammalia</taxon>
        <taxon>Eutheria</taxon>
        <taxon>Laurasiatheria</taxon>
        <taxon>Artiodactyla</taxon>
        <taxon>Whippomorpha</taxon>
        <taxon>Cetacea</taxon>
        <taxon>Mysticeti</taxon>
        <taxon>Eschrichtiidae</taxon>
        <taxon>Eschrichtius</taxon>
    </lineage>
</organism>
<proteinExistence type="predicted"/>
<evidence type="ECO:0000313" key="4">
    <source>
        <dbReference type="Proteomes" id="UP001159641"/>
    </source>
</evidence>
<dbReference type="EMBL" id="JAIQCJ010001017">
    <property type="protein sequence ID" value="KAJ8793067.1"/>
    <property type="molecule type" value="Genomic_DNA"/>
</dbReference>
<evidence type="ECO:0000313" key="3">
    <source>
        <dbReference type="EMBL" id="KAJ8793067.1"/>
    </source>
</evidence>
<dbReference type="SUPFAM" id="SSF48371">
    <property type="entry name" value="ARM repeat"/>
    <property type="match status" value="1"/>
</dbReference>
<evidence type="ECO:0000256" key="1">
    <source>
        <dbReference type="ARBA" id="ARBA00022737"/>
    </source>
</evidence>
<dbReference type="Gene3D" id="1.25.10.10">
    <property type="entry name" value="Leucine-rich Repeat Variant"/>
    <property type="match status" value="1"/>
</dbReference>